<dbReference type="Gene3D" id="1.10.150.900">
    <property type="match status" value="1"/>
</dbReference>
<dbReference type="InterPro" id="IPR047177">
    <property type="entry name" value="Pept_M20A"/>
</dbReference>
<reference evidence="7 8" key="1">
    <citation type="submission" date="2019-02" db="EMBL/GenBank/DDBJ databases">
        <title>Polymorphobacter sp. isolated from the lake at the Tibet of China.</title>
        <authorList>
            <person name="Li A."/>
        </authorList>
    </citation>
    <scope>NUCLEOTIDE SEQUENCE [LARGE SCALE GENOMIC DNA]</scope>
    <source>
        <strain evidence="7 8">DJ1R-1</strain>
    </source>
</reference>
<keyword evidence="2" id="KW-0645">Protease</keyword>
<dbReference type="PANTHER" id="PTHR45962:SF1">
    <property type="entry name" value="N-FATTY-ACYL-AMINO ACID SYNTHASE_HYDROLASE PM20D1"/>
    <property type="match status" value="1"/>
</dbReference>
<evidence type="ECO:0000313" key="7">
    <source>
        <dbReference type="EMBL" id="TFU03372.1"/>
    </source>
</evidence>
<dbReference type="GO" id="GO:0006508">
    <property type="term" value="P:proteolysis"/>
    <property type="evidence" value="ECO:0007669"/>
    <property type="project" value="UniProtKB-KW"/>
</dbReference>
<sequence length="491" mass="51103">MAMVRNLLLAGAGVLAIGAAVVAVRTLTYAPPSAVDLSKVALVAVPKFDINAAAAHLGEAVRFQTVSHQDKADNDLTQWDALHAWLQATYPAVHKVMRREVIADHALLYTWPGSDASLPPLIMMAHQDVVPVSEGTEGDWTHPPFSGVVADGAVWGRGSIDDKGALIGLFEAFETLANSGFVPSRTILLVSGHDEEAGGSGAVAVAAALKARGVKALLTLDEGSAIVKDNPVTGGPAILIGIAEKGYGTLEVTAKGAGGHSSMPPPETAVGTLAHAIVAITGNPFPLRFSGPGAMMLEALAPAAKWPVRMAVANQWLFSGMLTKQMAATPTGAAMLHTTIAPTMLEGSPKENVLPATALARINYRIAPSDSSADVLTHTKKALGSIPVTLAWNRPPREPSPVSSTNSEGWKWVAASAAAASPGNPLAPSLVVAGTDSRSMSEVSADVYRFQPIELTMVETKMIHGTNEHMTLANLQRTISYCTQLVASAAK</sequence>
<dbReference type="InterPro" id="IPR002933">
    <property type="entry name" value="Peptidase_M20"/>
</dbReference>
<dbReference type="OrthoDB" id="9809784at2"/>
<dbReference type="GO" id="GO:0008233">
    <property type="term" value="F:peptidase activity"/>
    <property type="evidence" value="ECO:0007669"/>
    <property type="project" value="UniProtKB-KW"/>
</dbReference>
<comment type="similarity">
    <text evidence="1">Belongs to the peptidase M20A family.</text>
</comment>
<evidence type="ECO:0000256" key="3">
    <source>
        <dbReference type="ARBA" id="ARBA00022723"/>
    </source>
</evidence>
<name>A0A4Y9EMV4_9SPHN</name>
<dbReference type="GO" id="GO:0046872">
    <property type="term" value="F:metal ion binding"/>
    <property type="evidence" value="ECO:0007669"/>
    <property type="project" value="UniProtKB-KW"/>
</dbReference>
<proteinExistence type="inferred from homology"/>
<dbReference type="RefSeq" id="WP_135245964.1">
    <property type="nucleotide sequence ID" value="NZ_SIHO01000002.1"/>
</dbReference>
<gene>
    <name evidence="7" type="ORF">EUV02_09340</name>
</gene>
<organism evidence="7 8">
    <name type="scientific">Glacieibacterium arshaanense</name>
    <dbReference type="NCBI Taxonomy" id="2511025"/>
    <lineage>
        <taxon>Bacteria</taxon>
        <taxon>Pseudomonadati</taxon>
        <taxon>Pseudomonadota</taxon>
        <taxon>Alphaproteobacteria</taxon>
        <taxon>Sphingomonadales</taxon>
        <taxon>Sphingosinicellaceae</taxon>
        <taxon>Glacieibacterium</taxon>
    </lineage>
</organism>
<evidence type="ECO:0000256" key="5">
    <source>
        <dbReference type="ARBA" id="ARBA00022833"/>
    </source>
</evidence>
<dbReference type="EMBL" id="SIHO01000002">
    <property type="protein sequence ID" value="TFU03372.1"/>
    <property type="molecule type" value="Genomic_DNA"/>
</dbReference>
<dbReference type="InterPro" id="IPR036264">
    <property type="entry name" value="Bact_exopeptidase_dim_dom"/>
</dbReference>
<dbReference type="Proteomes" id="UP000297737">
    <property type="component" value="Unassembled WGS sequence"/>
</dbReference>
<keyword evidence="8" id="KW-1185">Reference proteome</keyword>
<evidence type="ECO:0000256" key="1">
    <source>
        <dbReference type="ARBA" id="ARBA00006247"/>
    </source>
</evidence>
<dbReference type="SUPFAM" id="SSF53187">
    <property type="entry name" value="Zn-dependent exopeptidases"/>
    <property type="match status" value="1"/>
</dbReference>
<accession>A0A4Y9EMV4</accession>
<dbReference type="Pfam" id="PF07687">
    <property type="entry name" value="M20_dimer"/>
    <property type="match status" value="1"/>
</dbReference>
<keyword evidence="3" id="KW-0479">Metal-binding</keyword>
<keyword evidence="4" id="KW-0378">Hydrolase</keyword>
<keyword evidence="5" id="KW-0862">Zinc</keyword>
<dbReference type="SUPFAM" id="SSF55031">
    <property type="entry name" value="Bacterial exopeptidase dimerisation domain"/>
    <property type="match status" value="1"/>
</dbReference>
<dbReference type="NCBIfam" id="NF006112">
    <property type="entry name" value="PRK08262.1-3"/>
    <property type="match status" value="1"/>
</dbReference>
<dbReference type="AlphaFoldDB" id="A0A4Y9EMV4"/>
<comment type="caution">
    <text evidence="7">The sequence shown here is derived from an EMBL/GenBank/DDBJ whole genome shotgun (WGS) entry which is preliminary data.</text>
</comment>
<dbReference type="Gene3D" id="3.30.70.360">
    <property type="match status" value="1"/>
</dbReference>
<evidence type="ECO:0000313" key="8">
    <source>
        <dbReference type="Proteomes" id="UP000297737"/>
    </source>
</evidence>
<dbReference type="Gene3D" id="3.40.630.10">
    <property type="entry name" value="Zn peptidases"/>
    <property type="match status" value="1"/>
</dbReference>
<evidence type="ECO:0000259" key="6">
    <source>
        <dbReference type="Pfam" id="PF07687"/>
    </source>
</evidence>
<protein>
    <submittedName>
        <fullName evidence="7">M20 family peptidase</fullName>
    </submittedName>
</protein>
<dbReference type="PANTHER" id="PTHR45962">
    <property type="entry name" value="N-FATTY-ACYL-AMINO ACID SYNTHASE/HYDROLASE PM20D1"/>
    <property type="match status" value="1"/>
</dbReference>
<dbReference type="InterPro" id="IPR011650">
    <property type="entry name" value="Peptidase_M20_dimer"/>
</dbReference>
<evidence type="ECO:0000256" key="2">
    <source>
        <dbReference type="ARBA" id="ARBA00022670"/>
    </source>
</evidence>
<dbReference type="Pfam" id="PF01546">
    <property type="entry name" value="Peptidase_M20"/>
    <property type="match status" value="1"/>
</dbReference>
<feature type="domain" description="Peptidase M20 dimerisation" evidence="6">
    <location>
        <begin position="242"/>
        <end position="384"/>
    </location>
</feature>
<evidence type="ECO:0000256" key="4">
    <source>
        <dbReference type="ARBA" id="ARBA00022801"/>
    </source>
</evidence>